<dbReference type="GO" id="GO:0030833">
    <property type="term" value="P:regulation of actin filament polymerization"/>
    <property type="evidence" value="ECO:0007669"/>
    <property type="project" value="InterPro"/>
</dbReference>
<feature type="domain" description="CYRIA/CYRIB Rac1 binding" evidence="1">
    <location>
        <begin position="56"/>
        <end position="186"/>
    </location>
</feature>
<gene>
    <name evidence="2" type="ORF">CXG81DRAFT_12588</name>
</gene>
<evidence type="ECO:0000313" key="3">
    <source>
        <dbReference type="Proteomes" id="UP000274922"/>
    </source>
</evidence>
<dbReference type="OrthoDB" id="10265867at2759"/>
<reference evidence="3" key="1">
    <citation type="journal article" date="2018" name="Nat. Microbiol.">
        <title>Leveraging single-cell genomics to expand the fungal tree of life.</title>
        <authorList>
            <person name="Ahrendt S.R."/>
            <person name="Quandt C.A."/>
            <person name="Ciobanu D."/>
            <person name="Clum A."/>
            <person name="Salamov A."/>
            <person name="Andreopoulos B."/>
            <person name="Cheng J.F."/>
            <person name="Woyke T."/>
            <person name="Pelin A."/>
            <person name="Henrissat B."/>
            <person name="Reynolds N.K."/>
            <person name="Benny G.L."/>
            <person name="Smith M.E."/>
            <person name="James T.Y."/>
            <person name="Grigoriev I.V."/>
        </authorList>
    </citation>
    <scope>NUCLEOTIDE SEQUENCE [LARGE SCALE GENOMIC DNA]</scope>
    <source>
        <strain evidence="3">ATCC 52028</strain>
    </source>
</reference>
<dbReference type="Pfam" id="PF05994">
    <property type="entry name" value="FragX_IP"/>
    <property type="match status" value="1"/>
</dbReference>
<protein>
    <recommendedName>
        <fullName evidence="1">CYRIA/CYRIB Rac1 binding domain-containing protein</fullName>
    </recommendedName>
</protein>
<proteinExistence type="predicted"/>
<evidence type="ECO:0000313" key="2">
    <source>
        <dbReference type="EMBL" id="RKP00962.1"/>
    </source>
</evidence>
<dbReference type="STRING" id="1555241.A0A4P9X6Z7"/>
<dbReference type="GO" id="GO:0005737">
    <property type="term" value="C:cytoplasm"/>
    <property type="evidence" value="ECO:0007669"/>
    <property type="project" value="UniProtKB-ARBA"/>
</dbReference>
<sequence>MKPVVCVAALGDVRLADQVLYSDPRKWNELGVGVDKGDEYAPMWAFYANDASAQARLDTVVQRGRALLSRLYSYRSCGRAIPQVQSGEQNRAELYAETYKVLKPEVEKMKAFMQFRDEAVAAVTTVLTPLAVDTEKSCWMSAGLMWRLAQCFELFVVMDAMKSVKGSMNNDFSMFKRTLPNLSRAMAVEDETTTYHKLYLFLGQQDQFASELRKSFKAIPAGEDLLIDLANWLTESCEGGKPQTRLAPQTHHIAMKALTLALSMIALDTDDKERKKRLRLDRYEKVLKSMPVVPLFGDLPVTLTHILGRNHPYAHKWEVTETHEKSKLERHYLLRFTNGIASQIAAATEPSAPPQVADVHASHTSVQLDATEAAQYYKLVVAGMKNMSGATARVLEQLAWKYTHPAPETRGSGEDGGVGADGSGAVASAARPTSYELALAYNHTSAEKQALIDYVSVIKTYANLFNALQRPWVEALTHHIAFHVQAFVAGPLNDALQHAIKKKRGVATVLRHIRDMATAADTVAAAASAAAAAAAATASTASDSAGHFNAVGWTQLHFIQTLLDTTLNERAKGMKGGLMREKDLKETQVTELQAFYQRSMLFPEMLDFASTVQRCSDLSDLWLREFYLELSKQVQFPISMSLPWILTERILRHEENTQIGQIFYAFDIYNDTASRVLHDLRCRYIYDEVVAEVNLCFEQLIVKLSQKLFSEAKRAAARIVLESDALSYIDQEPADVRFALRAFEPILQQREIRILGRTVDMADRIAAMANHLLRASIDAAIHRFEMLPLSAGLGELTRLLAVAHTTHTLLAKHLTLSRWSDLLAEVDESLSLTQPVGRITAHLATELLNDVAPNFCFNSATERFLRSPRPYVAPPERANPGKVHPMHLYGSRALQTAFGGVNALTAGYIGERHFEMIVQLVGQPGIAYLYHQMARSVDDLIRGPINTYVGVIQSGSPQVLKLPLSQYGTAGCYAFFAAHFRPLLTYDQFKPDVLQAFRTFGNTLLLVQGLENALAADGQLADPAFSELVETANAATMDAAAPAAVTALSLRDQVGIAAQLYNDGPLNTFATGTLLHPLLRRVQQVLAEVGAAWRVAGAGVPLLEDPGAFFRVWSSIQFAHCVPTVAGADRTIRDLFGDALGWAGMTILHVLGQTDLYLAFDYNAHILNVHRSERAAVDPKKAAAATATAAAAAAAAAATGGPTGAIGADRVMADFLANAAFFELANKDILLKLARFDTVA</sequence>
<dbReference type="InterPro" id="IPR009828">
    <property type="entry name" value="CYRIA/CYRIB_Rac1-bd"/>
</dbReference>
<evidence type="ECO:0000259" key="1">
    <source>
        <dbReference type="Pfam" id="PF07159"/>
    </source>
</evidence>
<dbReference type="Proteomes" id="UP000274922">
    <property type="component" value="Unassembled WGS sequence"/>
</dbReference>
<dbReference type="PANTHER" id="PTHR12195">
    <property type="entry name" value="CYTOPLASMIC FMR1-INTERACTING PROTEIN-RELATED"/>
    <property type="match status" value="1"/>
</dbReference>
<name>A0A4P9X6Z7_9FUNG</name>
<keyword evidence="3" id="KW-1185">Reference proteome</keyword>
<dbReference type="Pfam" id="PF07159">
    <property type="entry name" value="CYRIA-B_Rac1-bd"/>
    <property type="match status" value="1"/>
</dbReference>
<dbReference type="PRINTS" id="PR01698">
    <property type="entry name" value="CYTOFMRPINTP"/>
</dbReference>
<accession>A0A4P9X6Z7</accession>
<dbReference type="GO" id="GO:0031267">
    <property type="term" value="F:small GTPase binding"/>
    <property type="evidence" value="ECO:0007669"/>
    <property type="project" value="InterPro"/>
</dbReference>
<organism evidence="2 3">
    <name type="scientific">Caulochytrium protostelioides</name>
    <dbReference type="NCBI Taxonomy" id="1555241"/>
    <lineage>
        <taxon>Eukaryota</taxon>
        <taxon>Fungi</taxon>
        <taxon>Fungi incertae sedis</taxon>
        <taxon>Chytridiomycota</taxon>
        <taxon>Chytridiomycota incertae sedis</taxon>
        <taxon>Chytridiomycetes</taxon>
        <taxon>Caulochytriales</taxon>
        <taxon>Caulochytriaceae</taxon>
        <taxon>Caulochytrium</taxon>
    </lineage>
</organism>
<dbReference type="InterPro" id="IPR008081">
    <property type="entry name" value="Cytoplasmic_FMR1-int"/>
</dbReference>
<dbReference type="EMBL" id="ML014191">
    <property type="protein sequence ID" value="RKP00962.1"/>
    <property type="molecule type" value="Genomic_DNA"/>
</dbReference>
<dbReference type="AlphaFoldDB" id="A0A4P9X6Z7"/>
<dbReference type="PIRSF" id="PIRSF008153">
    <property type="entry name" value="FMR1_interacting"/>
    <property type="match status" value="1"/>
</dbReference>